<gene>
    <name evidence="1" type="ORF">VCHENC02_4220B</name>
</gene>
<reference evidence="1 2" key="1">
    <citation type="submission" date="2012-10" db="EMBL/GenBank/DDBJ databases">
        <title>Genome sequence of Vibrio Cholerae HENC-02.</title>
        <authorList>
            <person name="Eppinger M."/>
            <person name="Hasan N.A."/>
            <person name="Sengamalay N."/>
            <person name="Hine E."/>
            <person name="Su Q."/>
            <person name="Daugherty S.C."/>
            <person name="Young S."/>
            <person name="Sadzewicz L."/>
            <person name="Tallon L."/>
            <person name="Cebula T.A."/>
            <person name="Ravel J."/>
            <person name="Colwell R.R."/>
        </authorList>
    </citation>
    <scope>NUCLEOTIDE SEQUENCE [LARGE SCALE GENOMIC DNA]</scope>
    <source>
        <strain evidence="1 2">HENC-02</strain>
    </source>
</reference>
<dbReference type="EMBL" id="AJSR01001828">
    <property type="protein sequence ID" value="EKM30022.1"/>
    <property type="molecule type" value="Genomic_DNA"/>
</dbReference>
<proteinExistence type="predicted"/>
<sequence>DRFNSSRYAQW</sequence>
<accession>A0A454CUE2</accession>
<organism evidence="1 2">
    <name type="scientific">Vibrio harveyi</name>
    <name type="common">Beneckea harveyi</name>
    <dbReference type="NCBI Taxonomy" id="669"/>
    <lineage>
        <taxon>Bacteria</taxon>
        <taxon>Pseudomonadati</taxon>
        <taxon>Pseudomonadota</taxon>
        <taxon>Gammaproteobacteria</taxon>
        <taxon>Vibrionales</taxon>
        <taxon>Vibrionaceae</taxon>
        <taxon>Vibrio</taxon>
    </lineage>
</organism>
<name>A0A454CUE2_VIBHA</name>
<dbReference type="Proteomes" id="UP000008367">
    <property type="component" value="Unassembled WGS sequence"/>
</dbReference>
<evidence type="ECO:0000313" key="1">
    <source>
        <dbReference type="EMBL" id="EKM30022.1"/>
    </source>
</evidence>
<evidence type="ECO:0000313" key="2">
    <source>
        <dbReference type="Proteomes" id="UP000008367"/>
    </source>
</evidence>
<comment type="caution">
    <text evidence="1">The sequence shown here is derived from an EMBL/GenBank/DDBJ whole genome shotgun (WGS) entry which is preliminary data.</text>
</comment>
<protein>
    <submittedName>
        <fullName evidence="1">Uncharacterized protein</fullName>
    </submittedName>
</protein>
<feature type="non-terminal residue" evidence="1">
    <location>
        <position position="1"/>
    </location>
</feature>